<dbReference type="Proteomes" id="UP000572635">
    <property type="component" value="Unassembled WGS sequence"/>
</dbReference>
<comment type="caution">
    <text evidence="4">The sequence shown here is derived from an EMBL/GenBank/DDBJ whole genome shotgun (WGS) entry which is preliminary data.</text>
</comment>
<feature type="coiled-coil region" evidence="1">
    <location>
        <begin position="98"/>
        <end position="125"/>
    </location>
</feature>
<feature type="transmembrane region" description="Helical" evidence="2">
    <location>
        <begin position="28"/>
        <end position="54"/>
    </location>
</feature>
<evidence type="ECO:0000313" key="4">
    <source>
        <dbReference type="EMBL" id="MBB5431366.1"/>
    </source>
</evidence>
<sequence>MTQPAPPVTPAQRLDDAEQQAAQEIDRILAGIAAAGITGAALLAAAAAIIAAILGPAQAAMAVGASIALDGAGRRRGTGRLQEQPIPTPIDTDVLALLEDAAARIEAAEERAAELERTRRQLHRLAVTKIHQAASSGTAMYARWLGVGLRWVTRLDGRACVACAAMHGRRVEPGEVFAAPTGPGIPTVWPGFRGLPPIHPNCRCRVHPA</sequence>
<accession>A0A7W8VCE9</accession>
<proteinExistence type="predicted"/>
<dbReference type="InterPro" id="IPR006528">
    <property type="entry name" value="Phage_head_morphogenesis_dom"/>
</dbReference>
<evidence type="ECO:0000256" key="2">
    <source>
        <dbReference type="SAM" id="Phobius"/>
    </source>
</evidence>
<keyword evidence="1" id="KW-0175">Coiled coil</keyword>
<dbReference type="EMBL" id="JACHDB010000001">
    <property type="protein sequence ID" value="MBB5431366.1"/>
    <property type="molecule type" value="Genomic_DNA"/>
</dbReference>
<feature type="domain" description="Phage head morphogenesis" evidence="3">
    <location>
        <begin position="106"/>
        <end position="206"/>
    </location>
</feature>
<evidence type="ECO:0000313" key="5">
    <source>
        <dbReference type="Proteomes" id="UP000572635"/>
    </source>
</evidence>
<evidence type="ECO:0000256" key="1">
    <source>
        <dbReference type="SAM" id="Coils"/>
    </source>
</evidence>
<name>A0A7W8VCE9_9ACTN</name>
<keyword evidence="2" id="KW-0812">Transmembrane</keyword>
<keyword evidence="2" id="KW-0472">Membrane</keyword>
<keyword evidence="2" id="KW-1133">Transmembrane helix</keyword>
<dbReference type="AlphaFoldDB" id="A0A7W8VCE9"/>
<protein>
    <recommendedName>
        <fullName evidence="3">Phage head morphogenesis domain-containing protein</fullName>
    </recommendedName>
</protein>
<organism evidence="4 5">
    <name type="scientific">Nocardiopsis composta</name>
    <dbReference type="NCBI Taxonomy" id="157465"/>
    <lineage>
        <taxon>Bacteria</taxon>
        <taxon>Bacillati</taxon>
        <taxon>Actinomycetota</taxon>
        <taxon>Actinomycetes</taxon>
        <taxon>Streptosporangiales</taxon>
        <taxon>Nocardiopsidaceae</taxon>
        <taxon>Nocardiopsis</taxon>
    </lineage>
</organism>
<dbReference type="RefSeq" id="WP_184390979.1">
    <property type="nucleotide sequence ID" value="NZ_JACHDB010000001.1"/>
</dbReference>
<keyword evidence="5" id="KW-1185">Reference proteome</keyword>
<gene>
    <name evidence="4" type="ORF">HDA36_001450</name>
</gene>
<reference evidence="4 5" key="1">
    <citation type="submission" date="2020-08" db="EMBL/GenBank/DDBJ databases">
        <title>Sequencing the genomes of 1000 actinobacteria strains.</title>
        <authorList>
            <person name="Klenk H.-P."/>
        </authorList>
    </citation>
    <scope>NUCLEOTIDE SEQUENCE [LARGE SCALE GENOMIC DNA]</scope>
    <source>
        <strain evidence="4 5">DSM 44551</strain>
    </source>
</reference>
<dbReference type="Pfam" id="PF04233">
    <property type="entry name" value="Phage_Mu_F"/>
    <property type="match status" value="1"/>
</dbReference>
<evidence type="ECO:0000259" key="3">
    <source>
        <dbReference type="Pfam" id="PF04233"/>
    </source>
</evidence>